<dbReference type="Pfam" id="PF02365">
    <property type="entry name" value="NAM"/>
    <property type="match status" value="1"/>
</dbReference>
<dbReference type="PROSITE" id="PS51005">
    <property type="entry name" value="NAC"/>
    <property type="match status" value="1"/>
</dbReference>
<feature type="region of interest" description="Disordered" evidence="6">
    <location>
        <begin position="234"/>
        <end position="266"/>
    </location>
</feature>
<gene>
    <name evidence="8" type="ORF">HPP92_008642</name>
</gene>
<dbReference type="OrthoDB" id="1921961at2759"/>
<evidence type="ECO:0000256" key="5">
    <source>
        <dbReference type="ARBA" id="ARBA00023242"/>
    </source>
</evidence>
<evidence type="ECO:0000259" key="7">
    <source>
        <dbReference type="PROSITE" id="PS51005"/>
    </source>
</evidence>
<sequence length="341" mass="38399">MTLRLCRSLEREMRRLLLRCFHLHQKGEQFSSFFSGRGKLPACCHMSAACPESLRQESGYKGLDMEGQGLMSSHFPPGFRFHPTDEELIMQYLWKKATASLPSEWAIITDIDLYKFNPWELPEKALFGQGEWFFFSPRDRKYPNGVRPNRAAASGYWKATGTDKPILATGGTQCIGVKKALVFYKGRPPKGTKTEWVMQEYRLLDSMAPSPVQKQKGSMRLDDWVLCRVRQKDNSGAGSEDIPIDSSLADARTEGKQRTHRERSSSCEWTEHLGFLLEPSGEQGREGSADDSGHGGFMWSSNNLESLCYAQPQQLPPQPQQSNKSLQCSADGWPGFGNICA</sequence>
<evidence type="ECO:0000313" key="9">
    <source>
        <dbReference type="Proteomes" id="UP000639772"/>
    </source>
</evidence>
<dbReference type="GO" id="GO:0005634">
    <property type="term" value="C:nucleus"/>
    <property type="evidence" value="ECO:0007669"/>
    <property type="project" value="UniProtKB-SubCell"/>
</dbReference>
<keyword evidence="5" id="KW-0539">Nucleus</keyword>
<organism evidence="8 9">
    <name type="scientific">Vanilla planifolia</name>
    <name type="common">Vanilla</name>
    <dbReference type="NCBI Taxonomy" id="51239"/>
    <lineage>
        <taxon>Eukaryota</taxon>
        <taxon>Viridiplantae</taxon>
        <taxon>Streptophyta</taxon>
        <taxon>Embryophyta</taxon>
        <taxon>Tracheophyta</taxon>
        <taxon>Spermatophyta</taxon>
        <taxon>Magnoliopsida</taxon>
        <taxon>Liliopsida</taxon>
        <taxon>Asparagales</taxon>
        <taxon>Orchidaceae</taxon>
        <taxon>Vanilloideae</taxon>
        <taxon>Vanilleae</taxon>
        <taxon>Vanilla</taxon>
    </lineage>
</organism>
<evidence type="ECO:0000256" key="4">
    <source>
        <dbReference type="ARBA" id="ARBA00023163"/>
    </source>
</evidence>
<dbReference type="EMBL" id="JADCNM010000004">
    <property type="protein sequence ID" value="KAG0486547.1"/>
    <property type="molecule type" value="Genomic_DNA"/>
</dbReference>
<name>A0A835V5V4_VANPL</name>
<feature type="domain" description="NAC" evidence="7">
    <location>
        <begin position="75"/>
        <end position="232"/>
    </location>
</feature>
<comment type="subcellular location">
    <subcellularLocation>
        <location evidence="1">Nucleus</location>
    </subcellularLocation>
</comment>
<evidence type="ECO:0000256" key="2">
    <source>
        <dbReference type="ARBA" id="ARBA00023015"/>
    </source>
</evidence>
<keyword evidence="2" id="KW-0805">Transcription regulation</keyword>
<dbReference type="Gene3D" id="2.170.150.80">
    <property type="entry name" value="NAC domain"/>
    <property type="match status" value="1"/>
</dbReference>
<feature type="compositionally biased region" description="Basic and acidic residues" evidence="6">
    <location>
        <begin position="251"/>
        <end position="266"/>
    </location>
</feature>
<dbReference type="AlphaFoldDB" id="A0A835V5V4"/>
<evidence type="ECO:0000256" key="3">
    <source>
        <dbReference type="ARBA" id="ARBA00023125"/>
    </source>
</evidence>
<dbReference type="InterPro" id="IPR003441">
    <property type="entry name" value="NAC-dom"/>
</dbReference>
<evidence type="ECO:0000313" key="8">
    <source>
        <dbReference type="EMBL" id="KAG0486547.1"/>
    </source>
</evidence>
<accession>A0A835V5V4</accession>
<evidence type="ECO:0000256" key="6">
    <source>
        <dbReference type="SAM" id="MobiDB-lite"/>
    </source>
</evidence>
<dbReference type="PANTHER" id="PTHR31744">
    <property type="entry name" value="PROTEIN CUP-SHAPED COTYLEDON 2-RELATED"/>
    <property type="match status" value="1"/>
</dbReference>
<dbReference type="FunFam" id="2.170.150.80:FF:000008">
    <property type="entry name" value="NAC domain-containing protein 72-like"/>
    <property type="match status" value="1"/>
</dbReference>
<comment type="caution">
    <text evidence="8">The sequence shown here is derived from an EMBL/GenBank/DDBJ whole genome shotgun (WGS) entry which is preliminary data.</text>
</comment>
<evidence type="ECO:0000256" key="1">
    <source>
        <dbReference type="ARBA" id="ARBA00004123"/>
    </source>
</evidence>
<dbReference type="SUPFAM" id="SSF101941">
    <property type="entry name" value="NAC domain"/>
    <property type="match status" value="1"/>
</dbReference>
<keyword evidence="3" id="KW-0238">DNA-binding</keyword>
<keyword evidence="4" id="KW-0804">Transcription</keyword>
<protein>
    <recommendedName>
        <fullName evidence="7">NAC domain-containing protein</fullName>
    </recommendedName>
</protein>
<dbReference type="GO" id="GO:0003677">
    <property type="term" value="F:DNA binding"/>
    <property type="evidence" value="ECO:0007669"/>
    <property type="project" value="UniProtKB-KW"/>
</dbReference>
<dbReference type="PANTHER" id="PTHR31744:SF233">
    <property type="entry name" value="NAC DOMAIN-CONTAINING PROTEIN 72-LIKE"/>
    <property type="match status" value="1"/>
</dbReference>
<reference evidence="8 9" key="1">
    <citation type="journal article" date="2020" name="Nat. Food">
        <title>A phased Vanilla planifolia genome enables genetic improvement of flavour and production.</title>
        <authorList>
            <person name="Hasing T."/>
            <person name="Tang H."/>
            <person name="Brym M."/>
            <person name="Khazi F."/>
            <person name="Huang T."/>
            <person name="Chambers A.H."/>
        </authorList>
    </citation>
    <scope>NUCLEOTIDE SEQUENCE [LARGE SCALE GENOMIC DNA]</scope>
    <source>
        <tissue evidence="8">Leaf</tissue>
    </source>
</reference>
<dbReference type="GO" id="GO:0006355">
    <property type="term" value="P:regulation of DNA-templated transcription"/>
    <property type="evidence" value="ECO:0007669"/>
    <property type="project" value="InterPro"/>
</dbReference>
<dbReference type="Proteomes" id="UP000639772">
    <property type="component" value="Unassembled WGS sequence"/>
</dbReference>
<proteinExistence type="predicted"/>
<dbReference type="InterPro" id="IPR036093">
    <property type="entry name" value="NAC_dom_sf"/>
</dbReference>